<evidence type="ECO:0000256" key="8">
    <source>
        <dbReference type="ARBA" id="ARBA00030039"/>
    </source>
</evidence>
<evidence type="ECO:0000256" key="9">
    <source>
        <dbReference type="SAM" id="MobiDB-lite"/>
    </source>
</evidence>
<keyword evidence="5" id="KW-0779">Telomere</keyword>
<sequence>MAASGPNGRNSNLTFYPAYCFKASPTYFAWVKLTAFDIHNILHINSAFQGQNLYFYLNHPIQFVYLVGVVVSYEDFHEKRWLLIIDDSSGATIEVSCPKPEETADKNPDQASKEGSELDGIRLAEVQARANTIASIDVGSVISVRGKVGTFRDTRQIHLERVAIIPDTNAELRFVEQRTKLKVEVLSKPWIVSSREQSRLLKVAEGRRNTDKAQIRKCKERETARQAREIRHAERIAKKYEEDEVKRAAAAEIARRAGEMFMDHNSRKKVKSAVDTSAMKEPRKL</sequence>
<dbReference type="InterPro" id="IPR012340">
    <property type="entry name" value="NA-bd_OB-fold"/>
</dbReference>
<keyword evidence="12" id="KW-1185">Reference proteome</keyword>
<evidence type="ECO:0000256" key="3">
    <source>
        <dbReference type="ARBA" id="ARBA00017411"/>
    </source>
</evidence>
<dbReference type="GO" id="GO:0003677">
    <property type="term" value="F:DNA binding"/>
    <property type="evidence" value="ECO:0007669"/>
    <property type="project" value="UniProtKB-KW"/>
</dbReference>
<dbReference type="Gene3D" id="2.40.50.140">
    <property type="entry name" value="Nucleic acid-binding proteins"/>
    <property type="match status" value="1"/>
</dbReference>
<dbReference type="AlphaFoldDB" id="U1GDV5"/>
<dbReference type="Proteomes" id="UP000019373">
    <property type="component" value="Unassembled WGS sequence"/>
</dbReference>
<feature type="region of interest" description="Disordered" evidence="9">
    <location>
        <begin position="260"/>
        <end position="285"/>
    </location>
</feature>
<feature type="domain" description="CST complex subunit Stn1 N-terminal" evidence="10">
    <location>
        <begin position="13"/>
        <end position="100"/>
    </location>
</feature>
<proteinExistence type="predicted"/>
<organism evidence="11 12">
    <name type="scientific">Endocarpon pusillum (strain Z07020 / HMAS-L-300199)</name>
    <name type="common">Lichen-forming fungus</name>
    <dbReference type="NCBI Taxonomy" id="1263415"/>
    <lineage>
        <taxon>Eukaryota</taxon>
        <taxon>Fungi</taxon>
        <taxon>Dikarya</taxon>
        <taxon>Ascomycota</taxon>
        <taxon>Pezizomycotina</taxon>
        <taxon>Eurotiomycetes</taxon>
        <taxon>Chaetothyriomycetidae</taxon>
        <taxon>Verrucariales</taxon>
        <taxon>Verrucariaceae</taxon>
        <taxon>Endocarpon</taxon>
    </lineage>
</organism>
<dbReference type="PANTHER" id="PTHR13989:SF33">
    <property type="entry name" value="CST COMPLEX SUBUNIT STN1"/>
    <property type="match status" value="1"/>
</dbReference>
<dbReference type="RefSeq" id="XP_007786945.1">
    <property type="nucleotide sequence ID" value="XM_007788755.1"/>
</dbReference>
<dbReference type="GO" id="GO:0000781">
    <property type="term" value="C:chromosome, telomeric region"/>
    <property type="evidence" value="ECO:0007669"/>
    <property type="project" value="UniProtKB-SubCell"/>
</dbReference>
<name>U1GDV5_ENDPU</name>
<evidence type="ECO:0000256" key="7">
    <source>
        <dbReference type="ARBA" id="ARBA00023242"/>
    </source>
</evidence>
<keyword evidence="4" id="KW-0158">Chromosome</keyword>
<dbReference type="SUPFAM" id="SSF50249">
    <property type="entry name" value="Nucleic acid-binding proteins"/>
    <property type="match status" value="1"/>
</dbReference>
<dbReference type="HOGENOM" id="CLU_054798_1_1_1"/>
<dbReference type="EMBL" id="KE720798">
    <property type="protein sequence ID" value="ERF75787.1"/>
    <property type="molecule type" value="Genomic_DNA"/>
</dbReference>
<evidence type="ECO:0000256" key="1">
    <source>
        <dbReference type="ARBA" id="ARBA00004123"/>
    </source>
</evidence>
<keyword evidence="7" id="KW-0539">Nucleus</keyword>
<evidence type="ECO:0000256" key="2">
    <source>
        <dbReference type="ARBA" id="ARBA00004574"/>
    </source>
</evidence>
<dbReference type="PANTHER" id="PTHR13989">
    <property type="entry name" value="REPLICATION PROTEIN A-RELATED"/>
    <property type="match status" value="1"/>
</dbReference>
<dbReference type="GO" id="GO:0005634">
    <property type="term" value="C:nucleus"/>
    <property type="evidence" value="ECO:0007669"/>
    <property type="project" value="UniProtKB-SubCell"/>
</dbReference>
<dbReference type="InterPro" id="IPR018856">
    <property type="entry name" value="Stn1_N"/>
</dbReference>
<accession>U1GDV5</accession>
<evidence type="ECO:0000259" key="10">
    <source>
        <dbReference type="Pfam" id="PF10451"/>
    </source>
</evidence>
<evidence type="ECO:0000256" key="6">
    <source>
        <dbReference type="ARBA" id="ARBA00023125"/>
    </source>
</evidence>
<dbReference type="GeneID" id="19236672"/>
<dbReference type="InterPro" id="IPR040260">
    <property type="entry name" value="RFA2-like"/>
</dbReference>
<keyword evidence="6" id="KW-0238">DNA-binding</keyword>
<dbReference type="Pfam" id="PF10451">
    <property type="entry name" value="Stn1"/>
    <property type="match status" value="1"/>
</dbReference>
<gene>
    <name evidence="11" type="ORF">EPUS_01617</name>
</gene>
<protein>
    <recommendedName>
        <fullName evidence="3">CST complex subunit STN1</fullName>
    </recommendedName>
    <alternativeName>
        <fullName evidence="8">Suppressor of cdc thirteen homolog</fullName>
    </alternativeName>
</protein>
<reference evidence="12" key="1">
    <citation type="journal article" date="2014" name="BMC Genomics">
        <title>Genome characteristics reveal the impact of lichenization on lichen-forming fungus Endocarpon pusillum Hedwig (Verrucariales, Ascomycota).</title>
        <authorList>
            <person name="Wang Y.-Y."/>
            <person name="Liu B."/>
            <person name="Zhang X.-Y."/>
            <person name="Zhou Q.-M."/>
            <person name="Zhang T."/>
            <person name="Li H."/>
            <person name="Yu Y.-F."/>
            <person name="Zhang X.-L."/>
            <person name="Hao X.-Y."/>
            <person name="Wang M."/>
            <person name="Wang L."/>
            <person name="Wei J.-C."/>
        </authorList>
    </citation>
    <scope>NUCLEOTIDE SEQUENCE [LARGE SCALE GENOMIC DNA]</scope>
    <source>
        <strain evidence="12">Z07020 / HMAS-L-300199</strain>
    </source>
</reference>
<evidence type="ECO:0000256" key="5">
    <source>
        <dbReference type="ARBA" id="ARBA00022895"/>
    </source>
</evidence>
<dbReference type="OrthoDB" id="77828at2759"/>
<evidence type="ECO:0000313" key="11">
    <source>
        <dbReference type="EMBL" id="ERF75787.1"/>
    </source>
</evidence>
<dbReference type="eggNOG" id="ENOG502RY83">
    <property type="taxonomic scope" value="Eukaryota"/>
</dbReference>
<evidence type="ECO:0000313" key="12">
    <source>
        <dbReference type="Proteomes" id="UP000019373"/>
    </source>
</evidence>
<dbReference type="OMA" id="FCFKASP"/>
<evidence type="ECO:0000256" key="4">
    <source>
        <dbReference type="ARBA" id="ARBA00022454"/>
    </source>
</evidence>
<comment type="subcellular location">
    <subcellularLocation>
        <location evidence="2">Chromosome</location>
        <location evidence="2">Telomere</location>
    </subcellularLocation>
    <subcellularLocation>
        <location evidence="1">Nucleus</location>
    </subcellularLocation>
</comment>